<dbReference type="GO" id="GO:0005634">
    <property type="term" value="C:nucleus"/>
    <property type="evidence" value="ECO:0007669"/>
    <property type="project" value="UniProtKB-SubCell"/>
</dbReference>
<evidence type="ECO:0000313" key="4">
    <source>
        <dbReference type="EMBL" id="KAF2167148.1"/>
    </source>
</evidence>
<accession>A0A6A6CLR2</accession>
<name>A0A6A6CLR2_ZASCE</name>
<evidence type="ECO:0008006" key="6">
    <source>
        <dbReference type="Google" id="ProtNLM"/>
    </source>
</evidence>
<dbReference type="RefSeq" id="XP_033668037.1">
    <property type="nucleotide sequence ID" value="XM_033806396.1"/>
</dbReference>
<keyword evidence="5" id="KW-1185">Reference proteome</keyword>
<dbReference type="GeneID" id="54559668"/>
<dbReference type="EMBL" id="ML993594">
    <property type="protein sequence ID" value="KAF2167148.1"/>
    <property type="molecule type" value="Genomic_DNA"/>
</dbReference>
<comment type="subcellular location">
    <subcellularLocation>
        <location evidence="1">Nucleus</location>
    </subcellularLocation>
</comment>
<evidence type="ECO:0000256" key="3">
    <source>
        <dbReference type="SAM" id="Phobius"/>
    </source>
</evidence>
<protein>
    <recommendedName>
        <fullName evidence="6">Transcription factor domain-containing protein</fullName>
    </recommendedName>
</protein>
<organism evidence="4 5">
    <name type="scientific">Zasmidium cellare ATCC 36951</name>
    <dbReference type="NCBI Taxonomy" id="1080233"/>
    <lineage>
        <taxon>Eukaryota</taxon>
        <taxon>Fungi</taxon>
        <taxon>Dikarya</taxon>
        <taxon>Ascomycota</taxon>
        <taxon>Pezizomycotina</taxon>
        <taxon>Dothideomycetes</taxon>
        <taxon>Dothideomycetidae</taxon>
        <taxon>Mycosphaerellales</taxon>
        <taxon>Mycosphaerellaceae</taxon>
        <taxon>Zasmidium</taxon>
    </lineage>
</organism>
<keyword evidence="3" id="KW-0812">Transmembrane</keyword>
<feature type="transmembrane region" description="Helical" evidence="3">
    <location>
        <begin position="317"/>
        <end position="342"/>
    </location>
</feature>
<dbReference type="OrthoDB" id="187139at2759"/>
<dbReference type="PANTHER" id="PTHR37534:SF46">
    <property type="entry name" value="ZN(II)2CYS6 TRANSCRIPTION FACTOR (EUROFUNG)"/>
    <property type="match status" value="1"/>
</dbReference>
<keyword evidence="2" id="KW-0539">Nucleus</keyword>
<evidence type="ECO:0000313" key="5">
    <source>
        <dbReference type="Proteomes" id="UP000799537"/>
    </source>
</evidence>
<gene>
    <name evidence="4" type="ORF">M409DRAFT_22578</name>
</gene>
<dbReference type="PANTHER" id="PTHR37534">
    <property type="entry name" value="TRANSCRIPTIONAL ACTIVATOR PROTEIN UGA3"/>
    <property type="match status" value="1"/>
</dbReference>
<evidence type="ECO:0000256" key="2">
    <source>
        <dbReference type="ARBA" id="ARBA00023242"/>
    </source>
</evidence>
<reference evidence="4" key="1">
    <citation type="journal article" date="2020" name="Stud. Mycol.">
        <title>101 Dothideomycetes genomes: a test case for predicting lifestyles and emergence of pathogens.</title>
        <authorList>
            <person name="Haridas S."/>
            <person name="Albert R."/>
            <person name="Binder M."/>
            <person name="Bloem J."/>
            <person name="Labutti K."/>
            <person name="Salamov A."/>
            <person name="Andreopoulos B."/>
            <person name="Baker S."/>
            <person name="Barry K."/>
            <person name="Bills G."/>
            <person name="Bluhm B."/>
            <person name="Cannon C."/>
            <person name="Castanera R."/>
            <person name="Culley D."/>
            <person name="Daum C."/>
            <person name="Ezra D."/>
            <person name="Gonzalez J."/>
            <person name="Henrissat B."/>
            <person name="Kuo A."/>
            <person name="Liang C."/>
            <person name="Lipzen A."/>
            <person name="Lutzoni F."/>
            <person name="Magnuson J."/>
            <person name="Mondo S."/>
            <person name="Nolan M."/>
            <person name="Ohm R."/>
            <person name="Pangilinan J."/>
            <person name="Park H.-J."/>
            <person name="Ramirez L."/>
            <person name="Alfaro M."/>
            <person name="Sun H."/>
            <person name="Tritt A."/>
            <person name="Yoshinaga Y."/>
            <person name="Zwiers L.-H."/>
            <person name="Turgeon B."/>
            <person name="Goodwin S."/>
            <person name="Spatafora J."/>
            <person name="Crous P."/>
            <person name="Grigoriev I."/>
        </authorList>
    </citation>
    <scope>NUCLEOTIDE SEQUENCE</scope>
    <source>
        <strain evidence="4">ATCC 36951</strain>
    </source>
</reference>
<keyword evidence="3" id="KW-0472">Membrane</keyword>
<dbReference type="Proteomes" id="UP000799537">
    <property type="component" value="Unassembled WGS sequence"/>
</dbReference>
<dbReference type="Pfam" id="PF11951">
    <property type="entry name" value="Fungal_trans_2"/>
    <property type="match status" value="1"/>
</dbReference>
<dbReference type="AlphaFoldDB" id="A0A6A6CLR2"/>
<proteinExistence type="predicted"/>
<keyword evidence="3" id="KW-1133">Transmembrane helix</keyword>
<evidence type="ECO:0000256" key="1">
    <source>
        <dbReference type="ARBA" id="ARBA00004123"/>
    </source>
</evidence>
<sequence>MLDARLVLQSPASWRLFENYIFSTSRMMSTQAADRNGFITTLLPAAKRDEMTMHAILALSGAQLNYQNEAAVEIQQSAARHYRLTLRGLRDAVGNVSACTTGAEWLRLSLVLTVLCLIEVLSGQPDGSIFLHLRALRHFVLKIPPPTSSAQGDLQSQSQRIFVLEAYAYYIIASNIVPYGLMSERYVPYDSFMTDLGYIKEAESSGTFFCCGYSLFELIAPTASLAAQIVEHQEQNSDHLKTKVLAGYSCLVDRVLLAQYPFGGHVDAVNNTAQRRAGELYRTALLIWLKIAIWELHPEGESLLAQTQEHVDLSLGLLESVLVSSYGTIALWALVVIGSCLTRQADIDRLRKILSRATKWRLTVVQTVLRLLDSLHADSKGEIAGPRGLMRVMQDQGINLCMA</sequence>
<dbReference type="InterPro" id="IPR021858">
    <property type="entry name" value="Fun_TF"/>
</dbReference>